<reference evidence="13" key="1">
    <citation type="submission" date="2015-04" db="UniProtKB">
        <authorList>
            <consortium name="EnsemblPlants"/>
        </authorList>
    </citation>
    <scope>IDENTIFICATION</scope>
</reference>
<proteinExistence type="predicted"/>
<keyword evidence="8 10" id="KW-0472">Membrane</keyword>
<feature type="compositionally biased region" description="Polar residues" evidence="9">
    <location>
        <begin position="345"/>
        <end position="355"/>
    </location>
</feature>
<evidence type="ECO:0000256" key="3">
    <source>
        <dbReference type="ARBA" id="ARBA00022614"/>
    </source>
</evidence>
<reference evidence="13" key="2">
    <citation type="submission" date="2018-05" db="EMBL/GenBank/DDBJ databases">
        <title>OmerRS3 (Oryza meridionalis Reference Sequence Version 3).</title>
        <authorList>
            <person name="Zhang J."/>
            <person name="Kudrna D."/>
            <person name="Lee S."/>
            <person name="Talag J."/>
            <person name="Welchert J."/>
            <person name="Wing R.A."/>
        </authorList>
    </citation>
    <scope>NUCLEOTIDE SEQUENCE [LARGE SCALE GENOMIC DNA]</scope>
    <source>
        <strain evidence="13">cv. OR44</strain>
    </source>
</reference>
<dbReference type="InterPro" id="IPR001245">
    <property type="entry name" value="Ser-Thr/Tyr_kinase_cat_dom"/>
</dbReference>
<organism evidence="13">
    <name type="scientific">Oryza meridionalis</name>
    <dbReference type="NCBI Taxonomy" id="40149"/>
    <lineage>
        <taxon>Eukaryota</taxon>
        <taxon>Viridiplantae</taxon>
        <taxon>Streptophyta</taxon>
        <taxon>Embryophyta</taxon>
        <taxon>Tracheophyta</taxon>
        <taxon>Spermatophyta</taxon>
        <taxon>Magnoliopsida</taxon>
        <taxon>Liliopsida</taxon>
        <taxon>Poales</taxon>
        <taxon>Poaceae</taxon>
        <taxon>BOP clade</taxon>
        <taxon>Oryzoideae</taxon>
        <taxon>Oryzeae</taxon>
        <taxon>Oryzinae</taxon>
        <taxon>Oryza</taxon>
    </lineage>
</organism>
<evidence type="ECO:0000313" key="13">
    <source>
        <dbReference type="EnsemblPlants" id="OMERI06G22160.1"/>
    </source>
</evidence>
<feature type="region of interest" description="Disordered" evidence="9">
    <location>
        <begin position="420"/>
        <end position="441"/>
    </location>
</feature>
<dbReference type="FunFam" id="3.80.10.10:FF:000722">
    <property type="entry name" value="Leucine-rich repeat receptor-like protein kinase"/>
    <property type="match status" value="1"/>
</dbReference>
<evidence type="ECO:0000256" key="8">
    <source>
        <dbReference type="ARBA" id="ARBA00023136"/>
    </source>
</evidence>
<feature type="chain" id="PRO_5002357972" description="Protein kinase domain-containing protein" evidence="11">
    <location>
        <begin position="26"/>
        <end position="881"/>
    </location>
</feature>
<dbReference type="Gramene" id="OMERI06G22160.1">
    <property type="protein sequence ID" value="OMERI06G22160.1"/>
    <property type="gene ID" value="OMERI06G22160"/>
</dbReference>
<keyword evidence="3" id="KW-0433">Leucine-rich repeat</keyword>
<dbReference type="InterPro" id="IPR000719">
    <property type="entry name" value="Prot_kinase_dom"/>
</dbReference>
<sequence>MEGRWVVVFGVLVVVVAAMCRGACGLNADGVLLLSFKYAVTADPLGALAGWGYADESPCAWNGVVCNGFPQADAAAAWAANVTGVAAASASEGGNSSAAVPMPSNGMAAAAAAGLGVNASLAAAATVSRVISLVLPNAQLSGSLPPELGRVEHLRHLDLSGNSLNGSLPPTLLNATELRVLSLADNDISGVLPDGGSVPYSRSLQELNLSNNALAGRLPPALCRLPSLAVLGLANNYLAGELPIGGLAALEVVDLSANYFNGSLPSDFGGSRLRFLNISSNKLTGALPTELSAVVPANSTVDLSHNNFTGTVPQAGPFAVQPAAAYEGNPELCGPPLKKMCSIPSSLSNPPNATDSPPAFAAIPKNPTRPSPGAQAQAPRGQEKLRPAAILAIVAGDLAGVGLLFMLFLYIYHIRKKRRQRRHHHQQQQDSPLQHKSNRAIGDVKTLEIAGAKEEKASTSTGCCIGRKNDSSDESSDCSASSGAETSDDDDDGDLKKRSMSFIGRSTPQHHSKKHDHPHHQAAPAPATLVTVDGDGELEMETLLKASAYILGATGSSIVYKAVLADGTALAVRRIGESGGADKLKDFEAQVRAVARFRHPNILRLRGFYWGADEKLLIHDYATNGSLANIAFSRRFGASSPLQLSLEARLRIARGVARGLAFIHEKKGVHGNVKPSNILLGADMEPWIGDFGLDRLLSGEAVHRSTGASARLFGSKRSMHSTSSLPDLSQMPGAGASPCGSSSAATSAAVAASAPPPYQAPECLKNLRPNTKWDVYSFGMVLLELLSGRVYSEVELCQWHAGFVVEERSRLYRMADPTLRGEADGREDALLACFKLAFACCAMAPGKRPAMRDAVLVLDRIPCSSSSASTTTTTAAAAAIP</sequence>
<evidence type="ECO:0000259" key="12">
    <source>
        <dbReference type="PROSITE" id="PS50011"/>
    </source>
</evidence>
<keyword evidence="7 10" id="KW-1133">Transmembrane helix</keyword>
<dbReference type="InterPro" id="IPR013210">
    <property type="entry name" value="LRR_N_plant-typ"/>
</dbReference>
<dbReference type="HOGENOM" id="CLU_000288_92_6_1"/>
<dbReference type="Proteomes" id="UP000008021">
    <property type="component" value="Chromosome 6"/>
</dbReference>
<dbReference type="STRING" id="40149.A0A0E0E449"/>
<keyword evidence="5 11" id="KW-0732">Signal</keyword>
<comment type="subcellular location">
    <subcellularLocation>
        <location evidence="1">Membrane</location>
        <topology evidence="1">Single-pass membrane protein</topology>
    </subcellularLocation>
</comment>
<dbReference type="Pfam" id="PF08263">
    <property type="entry name" value="LRRNT_2"/>
    <property type="match status" value="1"/>
</dbReference>
<protein>
    <recommendedName>
        <fullName evidence="12">Protein kinase domain-containing protein</fullName>
    </recommendedName>
</protein>
<dbReference type="PANTHER" id="PTHR48007">
    <property type="entry name" value="LEUCINE-RICH REPEAT RECEPTOR-LIKE PROTEIN KINASE PXC1"/>
    <property type="match status" value="1"/>
</dbReference>
<feature type="domain" description="Protein kinase" evidence="12">
    <location>
        <begin position="545"/>
        <end position="861"/>
    </location>
</feature>
<dbReference type="GO" id="GO:0004672">
    <property type="term" value="F:protein kinase activity"/>
    <property type="evidence" value="ECO:0007669"/>
    <property type="project" value="InterPro"/>
</dbReference>
<evidence type="ECO:0000256" key="10">
    <source>
        <dbReference type="SAM" id="Phobius"/>
    </source>
</evidence>
<evidence type="ECO:0000256" key="2">
    <source>
        <dbReference type="ARBA" id="ARBA00022553"/>
    </source>
</evidence>
<feature type="region of interest" description="Disordered" evidence="9">
    <location>
        <begin position="458"/>
        <end position="525"/>
    </location>
</feature>
<dbReference type="eggNOG" id="ENOG502QRF8">
    <property type="taxonomic scope" value="Eukaryota"/>
</dbReference>
<accession>A0A0E0E449</accession>
<dbReference type="SUPFAM" id="SSF56112">
    <property type="entry name" value="Protein kinase-like (PK-like)"/>
    <property type="match status" value="1"/>
</dbReference>
<evidence type="ECO:0000256" key="1">
    <source>
        <dbReference type="ARBA" id="ARBA00004167"/>
    </source>
</evidence>
<feature type="region of interest" description="Disordered" evidence="9">
    <location>
        <begin position="717"/>
        <end position="739"/>
    </location>
</feature>
<dbReference type="Pfam" id="PF00560">
    <property type="entry name" value="LRR_1"/>
    <property type="match status" value="4"/>
</dbReference>
<dbReference type="SUPFAM" id="SSF52058">
    <property type="entry name" value="L domain-like"/>
    <property type="match status" value="1"/>
</dbReference>
<dbReference type="PANTHER" id="PTHR48007:SF47">
    <property type="entry name" value="PROTEIN KINASE DOMAIN-CONTAINING PROTEIN"/>
    <property type="match status" value="1"/>
</dbReference>
<dbReference type="GO" id="GO:0016020">
    <property type="term" value="C:membrane"/>
    <property type="evidence" value="ECO:0007669"/>
    <property type="project" value="UniProtKB-SubCell"/>
</dbReference>
<keyword evidence="6" id="KW-0677">Repeat</keyword>
<dbReference type="InterPro" id="IPR032675">
    <property type="entry name" value="LRR_dom_sf"/>
</dbReference>
<dbReference type="Gene3D" id="1.10.510.10">
    <property type="entry name" value="Transferase(Phosphotransferase) domain 1"/>
    <property type="match status" value="1"/>
</dbReference>
<dbReference type="AlphaFoldDB" id="A0A0E0E449"/>
<name>A0A0E0E449_9ORYZ</name>
<dbReference type="PROSITE" id="PS50011">
    <property type="entry name" value="PROTEIN_KINASE_DOM"/>
    <property type="match status" value="1"/>
</dbReference>
<evidence type="ECO:0000256" key="5">
    <source>
        <dbReference type="ARBA" id="ARBA00022729"/>
    </source>
</evidence>
<feature type="compositionally biased region" description="Basic residues" evidence="9">
    <location>
        <begin position="508"/>
        <end position="520"/>
    </location>
</feature>
<evidence type="ECO:0000256" key="11">
    <source>
        <dbReference type="SAM" id="SignalP"/>
    </source>
</evidence>
<evidence type="ECO:0000256" key="9">
    <source>
        <dbReference type="SAM" id="MobiDB-lite"/>
    </source>
</evidence>
<dbReference type="InterPro" id="IPR011009">
    <property type="entry name" value="Kinase-like_dom_sf"/>
</dbReference>
<dbReference type="Gene3D" id="3.30.200.20">
    <property type="entry name" value="Phosphorylase Kinase, domain 1"/>
    <property type="match status" value="1"/>
</dbReference>
<dbReference type="EnsemblPlants" id="OMERI06G22160.1">
    <property type="protein sequence ID" value="OMERI06G22160.1"/>
    <property type="gene ID" value="OMERI06G22160"/>
</dbReference>
<dbReference type="Gene3D" id="3.80.10.10">
    <property type="entry name" value="Ribonuclease Inhibitor"/>
    <property type="match status" value="2"/>
</dbReference>
<feature type="transmembrane region" description="Helical" evidence="10">
    <location>
        <begin position="388"/>
        <end position="412"/>
    </location>
</feature>
<keyword evidence="14" id="KW-1185">Reference proteome</keyword>
<dbReference type="Pfam" id="PF07714">
    <property type="entry name" value="PK_Tyr_Ser-Thr"/>
    <property type="match status" value="2"/>
</dbReference>
<dbReference type="InterPro" id="IPR046959">
    <property type="entry name" value="PRK1-6/SRF4-like"/>
</dbReference>
<evidence type="ECO:0000256" key="7">
    <source>
        <dbReference type="ARBA" id="ARBA00022989"/>
    </source>
</evidence>
<feature type="signal peptide" evidence="11">
    <location>
        <begin position="1"/>
        <end position="25"/>
    </location>
</feature>
<evidence type="ECO:0000256" key="6">
    <source>
        <dbReference type="ARBA" id="ARBA00022737"/>
    </source>
</evidence>
<evidence type="ECO:0000313" key="14">
    <source>
        <dbReference type="Proteomes" id="UP000008021"/>
    </source>
</evidence>
<evidence type="ECO:0000256" key="4">
    <source>
        <dbReference type="ARBA" id="ARBA00022692"/>
    </source>
</evidence>
<keyword evidence="2" id="KW-0597">Phosphoprotein</keyword>
<feature type="region of interest" description="Disordered" evidence="9">
    <location>
        <begin position="345"/>
        <end position="381"/>
    </location>
</feature>
<keyword evidence="4 10" id="KW-0812">Transmembrane</keyword>
<dbReference type="GO" id="GO:0005524">
    <property type="term" value="F:ATP binding"/>
    <property type="evidence" value="ECO:0007669"/>
    <property type="project" value="InterPro"/>
</dbReference>
<dbReference type="InterPro" id="IPR001611">
    <property type="entry name" value="Leu-rich_rpt"/>
</dbReference>